<feature type="domain" description="F-box" evidence="1">
    <location>
        <begin position="448"/>
        <end position="482"/>
    </location>
</feature>
<feature type="domain" description="F-box" evidence="1">
    <location>
        <begin position="8"/>
        <end position="47"/>
    </location>
</feature>
<dbReference type="Proteomes" id="UP001151699">
    <property type="component" value="Chromosome B"/>
</dbReference>
<feature type="domain" description="F-box" evidence="1">
    <location>
        <begin position="91"/>
        <end position="125"/>
    </location>
</feature>
<gene>
    <name evidence="2" type="ORF">Bhyg_05899</name>
</gene>
<dbReference type="Pfam" id="PF00646">
    <property type="entry name" value="F-box"/>
    <property type="match status" value="4"/>
</dbReference>
<accession>A0A9Q0N0H4</accession>
<feature type="domain" description="F-box" evidence="1">
    <location>
        <begin position="223"/>
        <end position="261"/>
    </location>
</feature>
<organism evidence="2 3">
    <name type="scientific">Pseudolycoriella hygida</name>
    <dbReference type="NCBI Taxonomy" id="35572"/>
    <lineage>
        <taxon>Eukaryota</taxon>
        <taxon>Metazoa</taxon>
        <taxon>Ecdysozoa</taxon>
        <taxon>Arthropoda</taxon>
        <taxon>Hexapoda</taxon>
        <taxon>Insecta</taxon>
        <taxon>Pterygota</taxon>
        <taxon>Neoptera</taxon>
        <taxon>Endopterygota</taxon>
        <taxon>Diptera</taxon>
        <taxon>Nematocera</taxon>
        <taxon>Sciaroidea</taxon>
        <taxon>Sciaridae</taxon>
        <taxon>Pseudolycoriella</taxon>
    </lineage>
</organism>
<evidence type="ECO:0000313" key="2">
    <source>
        <dbReference type="EMBL" id="KAJ6640966.1"/>
    </source>
</evidence>
<dbReference type="AlphaFoldDB" id="A0A9Q0N0H4"/>
<feature type="domain" description="F-box" evidence="1">
    <location>
        <begin position="361"/>
        <end position="397"/>
    </location>
</feature>
<dbReference type="SUPFAM" id="SSF81383">
    <property type="entry name" value="F-box domain"/>
    <property type="match status" value="1"/>
</dbReference>
<dbReference type="InterPro" id="IPR001810">
    <property type="entry name" value="F-box_dom"/>
</dbReference>
<reference evidence="2" key="1">
    <citation type="submission" date="2022-07" db="EMBL/GenBank/DDBJ databases">
        <authorList>
            <person name="Trinca V."/>
            <person name="Uliana J.V.C."/>
            <person name="Torres T.T."/>
            <person name="Ward R.J."/>
            <person name="Monesi N."/>
        </authorList>
    </citation>
    <scope>NUCLEOTIDE SEQUENCE</scope>
    <source>
        <strain evidence="2">HSMRA1968</strain>
        <tissue evidence="2">Whole embryos</tissue>
    </source>
</reference>
<dbReference type="SMART" id="SM00256">
    <property type="entry name" value="FBOX"/>
    <property type="match status" value="5"/>
</dbReference>
<comment type="caution">
    <text evidence="2">The sequence shown here is derived from an EMBL/GenBank/DDBJ whole genome shotgun (WGS) entry which is preliminary data.</text>
</comment>
<dbReference type="InterPro" id="IPR036047">
    <property type="entry name" value="F-box-like_dom_sf"/>
</dbReference>
<dbReference type="EMBL" id="WJQU01000002">
    <property type="protein sequence ID" value="KAJ6640966.1"/>
    <property type="molecule type" value="Genomic_DNA"/>
</dbReference>
<keyword evidence="3" id="KW-1185">Reference proteome</keyword>
<evidence type="ECO:0000313" key="3">
    <source>
        <dbReference type="Proteomes" id="UP001151699"/>
    </source>
</evidence>
<proteinExistence type="predicted"/>
<sequence>MNGNVLEIPLICDKICKYLPTKDLLTCRLLNHHWNSATARIIRLRGAENIPIVNLTIENIDDHLTFLDRRTHASNEMEPLEWTRNYQLNIICDEICKNLPTKDLLSCRLLNHTWNYMITKLFRLRGAEKGPTVNLTFQNIANHLKFLDEKTNAPDEIKLLTWNRYYRIEIVDFGVVRVEDVISFGGHLISLIKQHGQSIFSMEINVPHFNWDIPAKQLELTHTALSICDEICKNLPTKDLLSCRLLNHNWNYMTTRLFRLRGAEKGPTVNLTFQNIANHLKFLDEKTNAPDEIKLLTWNRYYRIEIVDFGVVRVEDVISFGGHLISLIKQHGQSIFSMEINVPHLSWDIYAKELELTRKALSICDEICKYLSTKDLLTCRMLNSRWNSTIARIFKLRGAENGPIVNLTIENIETHLKFLDNKKPLEWTRSYQLEIEDCGIVISEESFICDKICKYLPTKDLLTCRILNSCWNSTIARIFKLRGAEKTPKVALTFENIETHLEFLDNKEPLEWTRSYRLEIVDCGMIIPEESFISFNEKLVRYEYYFILRKSYVNLESFETDSPNEVEPSDSQRTLRSLFFT</sequence>
<evidence type="ECO:0000259" key="1">
    <source>
        <dbReference type="SMART" id="SM00256"/>
    </source>
</evidence>
<protein>
    <recommendedName>
        <fullName evidence="1">F-box domain-containing protein</fullName>
    </recommendedName>
</protein>
<name>A0A9Q0N0H4_9DIPT</name>